<keyword evidence="3" id="KW-1185">Reference proteome</keyword>
<dbReference type="AlphaFoldDB" id="A0A9Q3HR02"/>
<feature type="region of interest" description="Disordered" evidence="1">
    <location>
        <begin position="1"/>
        <end position="71"/>
    </location>
</feature>
<evidence type="ECO:0000256" key="1">
    <source>
        <dbReference type="SAM" id="MobiDB-lite"/>
    </source>
</evidence>
<accession>A0A9Q3HR02</accession>
<protein>
    <submittedName>
        <fullName evidence="2">Uncharacterized protein</fullName>
    </submittedName>
</protein>
<evidence type="ECO:0000313" key="2">
    <source>
        <dbReference type="EMBL" id="MBW0513177.1"/>
    </source>
</evidence>
<reference evidence="2" key="1">
    <citation type="submission" date="2021-03" db="EMBL/GenBank/DDBJ databases">
        <title>Draft genome sequence of rust myrtle Austropuccinia psidii MF-1, a brazilian biotype.</title>
        <authorList>
            <person name="Quecine M.C."/>
            <person name="Pachon D.M.R."/>
            <person name="Bonatelli M.L."/>
            <person name="Correr F.H."/>
            <person name="Franceschini L.M."/>
            <person name="Leite T.F."/>
            <person name="Margarido G.R.A."/>
            <person name="Almeida C.A."/>
            <person name="Ferrarezi J.A."/>
            <person name="Labate C.A."/>
        </authorList>
    </citation>
    <scope>NUCLEOTIDE SEQUENCE</scope>
    <source>
        <strain evidence="2">MF-1</strain>
    </source>
</reference>
<organism evidence="2 3">
    <name type="scientific">Austropuccinia psidii MF-1</name>
    <dbReference type="NCBI Taxonomy" id="1389203"/>
    <lineage>
        <taxon>Eukaryota</taxon>
        <taxon>Fungi</taxon>
        <taxon>Dikarya</taxon>
        <taxon>Basidiomycota</taxon>
        <taxon>Pucciniomycotina</taxon>
        <taxon>Pucciniomycetes</taxon>
        <taxon>Pucciniales</taxon>
        <taxon>Sphaerophragmiaceae</taxon>
        <taxon>Austropuccinia</taxon>
    </lineage>
</organism>
<dbReference type="EMBL" id="AVOT02023243">
    <property type="protein sequence ID" value="MBW0513177.1"/>
    <property type="molecule type" value="Genomic_DNA"/>
</dbReference>
<dbReference type="Proteomes" id="UP000765509">
    <property type="component" value="Unassembled WGS sequence"/>
</dbReference>
<proteinExistence type="predicted"/>
<comment type="caution">
    <text evidence="2">The sequence shown here is derived from an EMBL/GenBank/DDBJ whole genome shotgun (WGS) entry which is preliminary data.</text>
</comment>
<evidence type="ECO:0000313" key="3">
    <source>
        <dbReference type="Proteomes" id="UP000765509"/>
    </source>
</evidence>
<sequence>MLAKDQKKMLAQGKHNSPVEAPQASTSAKQGKENPEEQSEGQAKGKGKGKIQVEQDLPTELQNPQEGEDNH</sequence>
<gene>
    <name evidence="2" type="ORF">O181_052892</name>
</gene>
<name>A0A9Q3HR02_9BASI</name>